<keyword evidence="3" id="KW-1185">Reference proteome</keyword>
<evidence type="ECO:0000313" key="3">
    <source>
        <dbReference type="Proteomes" id="UP001176471"/>
    </source>
</evidence>
<gene>
    <name evidence="2" type="ORF">Q4610_03205</name>
</gene>
<evidence type="ECO:0000313" key="2">
    <source>
        <dbReference type="EMBL" id="MDO7834044.1"/>
    </source>
</evidence>
<dbReference type="Proteomes" id="UP001176471">
    <property type="component" value="Unassembled WGS sequence"/>
</dbReference>
<comment type="caution">
    <text evidence="2">The sequence shown here is derived from an EMBL/GenBank/DDBJ whole genome shotgun (WGS) entry which is preliminary data.</text>
</comment>
<organism evidence="2 3">
    <name type="scientific">Sphingobium cyanobacteriorum</name>
    <dbReference type="NCBI Taxonomy" id="3063954"/>
    <lineage>
        <taxon>Bacteria</taxon>
        <taxon>Pseudomonadati</taxon>
        <taxon>Pseudomonadota</taxon>
        <taxon>Alphaproteobacteria</taxon>
        <taxon>Sphingomonadales</taxon>
        <taxon>Sphingomonadaceae</taxon>
        <taxon>Sphingobium</taxon>
    </lineage>
</organism>
<sequence>MGESADKSAPSPSHTAHAGLTGGSSPETFYWRGISSNCLAQARDKKKADHETGLKVFRRGCLKGTVFLSDRLDFRKCEGREGSCTMRNQGQLPIAAVMARHPATLFFRFAQPGLKQISGLGL</sequence>
<proteinExistence type="predicted"/>
<dbReference type="EMBL" id="JAUQOM010000001">
    <property type="protein sequence ID" value="MDO7834044.1"/>
    <property type="molecule type" value="Genomic_DNA"/>
</dbReference>
<accession>A0ABT8ZHM6</accession>
<protein>
    <submittedName>
        <fullName evidence="2">Uncharacterized protein</fullName>
    </submittedName>
</protein>
<name>A0ABT8ZHM6_9SPHN</name>
<evidence type="ECO:0000256" key="1">
    <source>
        <dbReference type="SAM" id="MobiDB-lite"/>
    </source>
</evidence>
<dbReference type="RefSeq" id="WP_304534552.1">
    <property type="nucleotide sequence ID" value="NZ_JAUQOM010000001.1"/>
</dbReference>
<reference evidence="2" key="1">
    <citation type="submission" date="2023-07" db="EMBL/GenBank/DDBJ databases">
        <title>Bacterial whole genome sequence for Sphingobium sp. HBC34.</title>
        <authorList>
            <person name="Le V."/>
            <person name="Ko S.-R."/>
            <person name="Ahn C.-Y."/>
            <person name="Oh H.-M."/>
        </authorList>
    </citation>
    <scope>NUCLEOTIDE SEQUENCE</scope>
    <source>
        <strain evidence="2">HBC34</strain>
    </source>
</reference>
<feature type="region of interest" description="Disordered" evidence="1">
    <location>
        <begin position="1"/>
        <end position="25"/>
    </location>
</feature>